<dbReference type="InterPro" id="IPR036250">
    <property type="entry name" value="AcylCo_DH-like_C"/>
</dbReference>
<feature type="domain" description="Acyl-CoA dehydrogenase/oxidase N-terminal" evidence="9">
    <location>
        <begin position="7"/>
        <end position="127"/>
    </location>
</feature>
<dbReference type="PANTHER" id="PTHR43884:SF20">
    <property type="entry name" value="ACYL-COA DEHYDROGENASE FADE28"/>
    <property type="match status" value="1"/>
</dbReference>
<dbReference type="InterPro" id="IPR046373">
    <property type="entry name" value="Acyl-CoA_Oxase/DH_mid-dom_sf"/>
</dbReference>
<dbReference type="InterPro" id="IPR013786">
    <property type="entry name" value="AcylCoA_DH/ox_N"/>
</dbReference>
<evidence type="ECO:0000256" key="1">
    <source>
        <dbReference type="ARBA" id="ARBA00001974"/>
    </source>
</evidence>
<comment type="similarity">
    <text evidence="2 6">Belongs to the acyl-CoA dehydrogenase family.</text>
</comment>
<evidence type="ECO:0000256" key="6">
    <source>
        <dbReference type="RuleBase" id="RU362125"/>
    </source>
</evidence>
<dbReference type="InterPro" id="IPR006091">
    <property type="entry name" value="Acyl-CoA_Oxase/DH_mid-dom"/>
</dbReference>
<accession>A0A9X3AMJ0</accession>
<dbReference type="Gene3D" id="2.40.110.10">
    <property type="entry name" value="Butyryl-CoA Dehydrogenase, subunit A, domain 2"/>
    <property type="match status" value="1"/>
</dbReference>
<comment type="cofactor">
    <cofactor evidence="1 6">
        <name>FAD</name>
        <dbReference type="ChEBI" id="CHEBI:57692"/>
    </cofactor>
</comment>
<evidence type="ECO:0000256" key="3">
    <source>
        <dbReference type="ARBA" id="ARBA00022630"/>
    </source>
</evidence>
<dbReference type="AlphaFoldDB" id="A0A9X3AMJ0"/>
<dbReference type="Proteomes" id="UP001142648">
    <property type="component" value="Unassembled WGS sequence"/>
</dbReference>
<dbReference type="SUPFAM" id="SSF47203">
    <property type="entry name" value="Acyl-CoA dehydrogenase C-terminal domain-like"/>
    <property type="match status" value="1"/>
</dbReference>
<evidence type="ECO:0000313" key="11">
    <source>
        <dbReference type="Proteomes" id="UP001142648"/>
    </source>
</evidence>
<evidence type="ECO:0000313" key="10">
    <source>
        <dbReference type="EMBL" id="MCT2558497.1"/>
    </source>
</evidence>
<dbReference type="RefSeq" id="WP_259961321.1">
    <property type="nucleotide sequence ID" value="NZ_JAOAMV010000002.1"/>
</dbReference>
<dbReference type="Pfam" id="PF02770">
    <property type="entry name" value="Acyl-CoA_dh_M"/>
    <property type="match status" value="1"/>
</dbReference>
<evidence type="ECO:0000259" key="8">
    <source>
        <dbReference type="Pfam" id="PF02770"/>
    </source>
</evidence>
<dbReference type="InterPro" id="IPR009075">
    <property type="entry name" value="AcylCo_DH/oxidase_C"/>
</dbReference>
<dbReference type="EMBL" id="JAOAMV010000002">
    <property type="protein sequence ID" value="MCT2558497.1"/>
    <property type="molecule type" value="Genomic_DNA"/>
</dbReference>
<keyword evidence="3 6" id="KW-0285">Flavoprotein</keyword>
<evidence type="ECO:0000256" key="5">
    <source>
        <dbReference type="ARBA" id="ARBA00023002"/>
    </source>
</evidence>
<keyword evidence="11" id="KW-1185">Reference proteome</keyword>
<organism evidence="10 11">
    <name type="scientific">Tsuneonella litorea</name>
    <dbReference type="NCBI Taxonomy" id="2976475"/>
    <lineage>
        <taxon>Bacteria</taxon>
        <taxon>Pseudomonadati</taxon>
        <taxon>Pseudomonadota</taxon>
        <taxon>Alphaproteobacteria</taxon>
        <taxon>Sphingomonadales</taxon>
        <taxon>Erythrobacteraceae</taxon>
        <taxon>Tsuneonella</taxon>
    </lineage>
</organism>
<evidence type="ECO:0000259" key="7">
    <source>
        <dbReference type="Pfam" id="PF00441"/>
    </source>
</evidence>
<keyword evidence="5 6" id="KW-0560">Oxidoreductase</keyword>
<evidence type="ECO:0000256" key="2">
    <source>
        <dbReference type="ARBA" id="ARBA00009347"/>
    </source>
</evidence>
<gene>
    <name evidence="10" type="ORF">N0B51_05840</name>
</gene>
<dbReference type="InterPro" id="IPR037069">
    <property type="entry name" value="AcylCoA_DH/ox_N_sf"/>
</dbReference>
<dbReference type="Gene3D" id="1.10.540.10">
    <property type="entry name" value="Acyl-CoA dehydrogenase/oxidase, N-terminal domain"/>
    <property type="match status" value="1"/>
</dbReference>
<sequence>MPLYHDDDQAMLAETASQFMAEEGAIAKQLRHWRDLQNKDGTKGCKDGFGHDLWKQMAEMGFTGLLVPEDDGGLGMGNVEAGIVLEEIGRNLTPSPFLTSSVMGATALAHGSDDLKGRWLPGLISGDSVFAVAIDEGPKHRPERVATRAEKSGNGFRLTGRKDFVVHGASADMIVVSARTSGADDDEDGVTLFAVPRDAAGLGHNSVRLVDSSMASHVTLDGVELDGDAVIGEVDGGRSVLNRVLDAGRVGAAAEGVGVARGSMDMTVDYLKQRKQFGKLIGEFQALQHRAAHLYSEVEIARAVTIKAQQLLDAGAENASLMASVAKAKVGKAAGLAVKEGVQMHGGIGMTDEYDIGLYMKRDRALAEFLGDVYYHADRVARLSGY</sequence>
<protein>
    <submittedName>
        <fullName evidence="10">Acyl-CoA dehydrogenase family protein</fullName>
    </submittedName>
</protein>
<evidence type="ECO:0000259" key="9">
    <source>
        <dbReference type="Pfam" id="PF02771"/>
    </source>
</evidence>
<feature type="domain" description="Acyl-CoA oxidase/dehydrogenase middle" evidence="8">
    <location>
        <begin position="146"/>
        <end position="207"/>
    </location>
</feature>
<keyword evidence="4 6" id="KW-0274">FAD</keyword>
<dbReference type="PANTHER" id="PTHR43884">
    <property type="entry name" value="ACYL-COA DEHYDROGENASE"/>
    <property type="match status" value="1"/>
</dbReference>
<dbReference type="InterPro" id="IPR009100">
    <property type="entry name" value="AcylCoA_DH/oxidase_NM_dom_sf"/>
</dbReference>
<name>A0A9X3AMJ0_9SPHN</name>
<evidence type="ECO:0000256" key="4">
    <source>
        <dbReference type="ARBA" id="ARBA00022827"/>
    </source>
</evidence>
<proteinExistence type="inferred from homology"/>
<dbReference type="GO" id="GO:0050660">
    <property type="term" value="F:flavin adenine dinucleotide binding"/>
    <property type="evidence" value="ECO:0007669"/>
    <property type="project" value="InterPro"/>
</dbReference>
<dbReference type="Pfam" id="PF00441">
    <property type="entry name" value="Acyl-CoA_dh_1"/>
    <property type="match status" value="1"/>
</dbReference>
<dbReference type="SUPFAM" id="SSF56645">
    <property type="entry name" value="Acyl-CoA dehydrogenase NM domain-like"/>
    <property type="match status" value="1"/>
</dbReference>
<reference evidence="10" key="1">
    <citation type="submission" date="2022-09" db="EMBL/GenBank/DDBJ databases">
        <title>The genome sequence of Tsuneonella sp. YG55.</title>
        <authorList>
            <person name="Liu Y."/>
        </authorList>
    </citation>
    <scope>NUCLEOTIDE SEQUENCE</scope>
    <source>
        <strain evidence="10">YG55</strain>
    </source>
</reference>
<dbReference type="CDD" id="cd00567">
    <property type="entry name" value="ACAD"/>
    <property type="match status" value="1"/>
</dbReference>
<dbReference type="Pfam" id="PF02771">
    <property type="entry name" value="Acyl-CoA_dh_N"/>
    <property type="match status" value="1"/>
</dbReference>
<dbReference type="Gene3D" id="1.20.140.10">
    <property type="entry name" value="Butyryl-CoA Dehydrogenase, subunit A, domain 3"/>
    <property type="match status" value="1"/>
</dbReference>
<comment type="caution">
    <text evidence="10">The sequence shown here is derived from an EMBL/GenBank/DDBJ whole genome shotgun (WGS) entry which is preliminary data.</text>
</comment>
<feature type="domain" description="Acyl-CoA dehydrogenase/oxidase C-terminal" evidence="7">
    <location>
        <begin position="236"/>
        <end position="382"/>
    </location>
</feature>
<dbReference type="GO" id="GO:0003995">
    <property type="term" value="F:acyl-CoA dehydrogenase activity"/>
    <property type="evidence" value="ECO:0007669"/>
    <property type="project" value="TreeGrafter"/>
</dbReference>